<organism evidence="1 2">
    <name type="scientific">Pseudonocardia thermophila</name>
    <dbReference type="NCBI Taxonomy" id="1848"/>
    <lineage>
        <taxon>Bacteria</taxon>
        <taxon>Bacillati</taxon>
        <taxon>Actinomycetota</taxon>
        <taxon>Actinomycetes</taxon>
        <taxon>Pseudonocardiales</taxon>
        <taxon>Pseudonocardiaceae</taxon>
        <taxon>Pseudonocardia</taxon>
    </lineage>
</organism>
<proteinExistence type="predicted"/>
<reference evidence="1 2" key="1">
    <citation type="submission" date="2016-11" db="EMBL/GenBank/DDBJ databases">
        <authorList>
            <person name="Jaros S."/>
            <person name="Januszkiewicz K."/>
            <person name="Wedrychowicz H."/>
        </authorList>
    </citation>
    <scope>NUCLEOTIDE SEQUENCE [LARGE SCALE GENOMIC DNA]</scope>
    <source>
        <strain evidence="1 2">DSM 43832</strain>
    </source>
</reference>
<keyword evidence="2" id="KW-1185">Reference proteome</keyword>
<dbReference type="Pfam" id="PF12277">
    <property type="entry name" value="DUF3618"/>
    <property type="match status" value="1"/>
</dbReference>
<dbReference type="Proteomes" id="UP000184363">
    <property type="component" value="Unassembled WGS sequence"/>
</dbReference>
<gene>
    <name evidence="1" type="ORF">SAMN05443637_13321</name>
</gene>
<evidence type="ECO:0000313" key="2">
    <source>
        <dbReference type="Proteomes" id="UP000184363"/>
    </source>
</evidence>
<dbReference type="InterPro" id="IPR022062">
    <property type="entry name" value="DUF3618"/>
</dbReference>
<protein>
    <recommendedName>
        <fullName evidence="3">DUF3618 domain-containing protein</fullName>
    </recommendedName>
</protein>
<dbReference type="RefSeq" id="WP_073460513.1">
    <property type="nucleotide sequence ID" value="NZ_CALGVN010000065.1"/>
</dbReference>
<accession>A0A1M7B7W2</accession>
<sequence>MARDPETIQREIEAAREALAEALDALAERGNPRRIADQGRQAVVAKLEEPKIKYTLIAVGAILALAILRKLFR</sequence>
<evidence type="ECO:0000313" key="1">
    <source>
        <dbReference type="EMBL" id="SHL51082.1"/>
    </source>
</evidence>
<dbReference type="AlphaFoldDB" id="A0A1M7B7W2"/>
<dbReference type="EMBL" id="FRAP01000033">
    <property type="protein sequence ID" value="SHL51082.1"/>
    <property type="molecule type" value="Genomic_DNA"/>
</dbReference>
<evidence type="ECO:0008006" key="3">
    <source>
        <dbReference type="Google" id="ProtNLM"/>
    </source>
</evidence>
<dbReference type="STRING" id="1848.SAMN05443637_13321"/>
<name>A0A1M7B7W2_PSETH</name>